<organism evidence="1 2">
    <name type="scientific">Pseudomonas paraeruginosa (strain DSM 24068 / PA7)</name>
    <name type="common">Pseudomonas aeruginosa (strain PA7)</name>
    <dbReference type="NCBI Taxonomy" id="381754"/>
    <lineage>
        <taxon>Bacteria</taxon>
        <taxon>Pseudomonadati</taxon>
        <taxon>Pseudomonadota</taxon>
        <taxon>Gammaproteobacteria</taxon>
        <taxon>Pseudomonadales</taxon>
        <taxon>Pseudomonadaceae</taxon>
        <taxon>Pseudomonas</taxon>
        <taxon>Pseudomonas paraeruginosa</taxon>
    </lineage>
</organism>
<reference evidence="1 2" key="2">
    <citation type="journal article" date="2010" name="PLoS ONE">
        <title>Complete genome sequence of the multiresistant taxonomic outlier Pseudomonas aeruginosa PA7.</title>
        <authorList>
            <person name="Roy P.H."/>
            <person name="Tetu S.G."/>
            <person name="Larouche A."/>
            <person name="Elbourne L."/>
            <person name="Tremblay S."/>
            <person name="Ren Q."/>
            <person name="Dodson R."/>
            <person name="Harkins D."/>
            <person name="Shay R."/>
            <person name="Watkins K."/>
            <person name="Mahamoud Y."/>
            <person name="Paulsen I.T."/>
        </authorList>
    </citation>
    <scope>NUCLEOTIDE SEQUENCE [LARGE SCALE GENOMIC DNA]</scope>
    <source>
        <strain evidence="1 2">PA7</strain>
    </source>
</reference>
<evidence type="ECO:0000313" key="2">
    <source>
        <dbReference type="Proteomes" id="UP000001582"/>
    </source>
</evidence>
<dbReference type="InterPro" id="IPR038265">
    <property type="entry name" value="PA2222-like_sf"/>
</dbReference>
<dbReference type="RefSeq" id="WP_003150685.1">
    <property type="nucleotide sequence ID" value="NC_009656.1"/>
</dbReference>
<gene>
    <name evidence="1" type="ordered locus">PSPA7_6409</name>
</gene>
<dbReference type="InterPro" id="IPR021593">
    <property type="entry name" value="DUF3218"/>
</dbReference>
<dbReference type="Proteomes" id="UP000001582">
    <property type="component" value="Chromosome"/>
</dbReference>
<evidence type="ECO:0008006" key="3">
    <source>
        <dbReference type="Google" id="ProtNLM"/>
    </source>
</evidence>
<dbReference type="KEGG" id="pap:PSPA7_6409"/>
<dbReference type="InterPro" id="IPR023346">
    <property type="entry name" value="Lysozyme-like_dom_sf"/>
</dbReference>
<dbReference type="EMBL" id="CP000744">
    <property type="protein sequence ID" value="QCB64583.1"/>
    <property type="molecule type" value="Genomic_DNA"/>
</dbReference>
<dbReference type="SUPFAM" id="SSF53955">
    <property type="entry name" value="Lysozyme-like"/>
    <property type="match status" value="1"/>
</dbReference>
<reference evidence="1 2" key="1">
    <citation type="submission" date="2007-06" db="EMBL/GenBank/DDBJ databases">
        <authorList>
            <person name="Dodson R.J."/>
            <person name="Harkins D."/>
            <person name="Paulsen I.T."/>
        </authorList>
    </citation>
    <scope>NUCLEOTIDE SEQUENCE [LARGE SCALE GENOMIC DNA]</scope>
    <source>
        <strain evidence="1 2">PA7</strain>
    </source>
</reference>
<name>A0A4D6FS44_PSEP7</name>
<dbReference type="Gene3D" id="1.10.3690.10">
    <property type="entry name" value="PA2222-like domain"/>
    <property type="match status" value="1"/>
</dbReference>
<dbReference type="Pfam" id="PF11508">
    <property type="entry name" value="DUF3218"/>
    <property type="match status" value="1"/>
</dbReference>
<accession>A0A4D6FS44</accession>
<sequence length="220" mass="22749">MTDAISAAQDQNIYVAPGASLTTLYKGLYNICTPGAAFPEAETTEAWDIPLRLHPDFVPGGDVNAVNQQYVTALAQETSNILLLGFQMSQNKGVVCGDLVPLIQSTRANLVSVKAKYGAGLLGVLGQTTNILPNSVSITPGTGGGATDSSGLLVGYGVNLGTLTAAQLSAMNLPQSIKSLITPGVGLHLGAVNFSAVFNQIRDGVRYVTGMALTLAYHAL</sequence>
<protein>
    <recommendedName>
        <fullName evidence="3">DUF3218 domain-containing protein</fullName>
    </recommendedName>
</protein>
<evidence type="ECO:0000313" key="1">
    <source>
        <dbReference type="EMBL" id="QCB64583.1"/>
    </source>
</evidence>
<proteinExistence type="predicted"/>
<dbReference type="AlphaFoldDB" id="A0A4D6FS44"/>